<dbReference type="AlphaFoldDB" id="A0AAD5FRI1"/>
<feature type="region of interest" description="Disordered" evidence="1">
    <location>
        <begin position="65"/>
        <end position="85"/>
    </location>
</feature>
<evidence type="ECO:0000313" key="2">
    <source>
        <dbReference type="EMBL" id="KAI5625484.1"/>
    </source>
</evidence>
<dbReference type="EMBL" id="MU551552">
    <property type="protein sequence ID" value="KAI5625484.1"/>
    <property type="molecule type" value="Genomic_DNA"/>
</dbReference>
<feature type="non-terminal residue" evidence="2">
    <location>
        <position position="117"/>
    </location>
</feature>
<proteinExistence type="predicted"/>
<gene>
    <name evidence="2" type="ORF">C0J50_15030</name>
</gene>
<evidence type="ECO:0000256" key="1">
    <source>
        <dbReference type="SAM" id="MobiDB-lite"/>
    </source>
</evidence>
<reference evidence="2" key="1">
    <citation type="submission" date="2018-07" db="EMBL/GenBank/DDBJ databases">
        <title>Comparative genomics of catfishes provides insights into carnivory and benthic adaptation.</title>
        <authorList>
            <person name="Zhang Y."/>
            <person name="Wang D."/>
            <person name="Peng Z."/>
            <person name="Zheng S."/>
            <person name="Shao F."/>
            <person name="Tao W."/>
        </authorList>
    </citation>
    <scope>NUCLEOTIDE SEQUENCE</scope>
    <source>
        <strain evidence="2">Chongqing</strain>
    </source>
</reference>
<accession>A0AAD5FRI1</accession>
<organism evidence="2 3">
    <name type="scientific">Silurus asotus</name>
    <name type="common">Amur catfish</name>
    <name type="synonym">Parasilurus asotus</name>
    <dbReference type="NCBI Taxonomy" id="30991"/>
    <lineage>
        <taxon>Eukaryota</taxon>
        <taxon>Metazoa</taxon>
        <taxon>Chordata</taxon>
        <taxon>Craniata</taxon>
        <taxon>Vertebrata</taxon>
        <taxon>Euteleostomi</taxon>
        <taxon>Actinopterygii</taxon>
        <taxon>Neopterygii</taxon>
        <taxon>Teleostei</taxon>
        <taxon>Ostariophysi</taxon>
        <taxon>Siluriformes</taxon>
        <taxon>Siluridae</taxon>
        <taxon>Silurus</taxon>
    </lineage>
</organism>
<name>A0AAD5FRI1_SILAS</name>
<dbReference type="Proteomes" id="UP001205998">
    <property type="component" value="Unassembled WGS sequence"/>
</dbReference>
<sequence length="117" mass="12720">TGDEGDFSLFPSGVLEEAGRASEGDPSPLITSNNIHSSSVLYERSSTVDSSCFKNTFHTSVYLDDEEAAPSPSPDFELRESSVSAGSIGVWSKRRLEVGEEFGPFEGNRRRQGWEVG</sequence>
<keyword evidence="3" id="KW-1185">Reference proteome</keyword>
<evidence type="ECO:0000313" key="3">
    <source>
        <dbReference type="Proteomes" id="UP001205998"/>
    </source>
</evidence>
<dbReference type="InterPro" id="IPR046341">
    <property type="entry name" value="SET_dom_sf"/>
</dbReference>
<feature type="non-terminal residue" evidence="2">
    <location>
        <position position="1"/>
    </location>
</feature>
<feature type="region of interest" description="Disordered" evidence="1">
    <location>
        <begin position="1"/>
        <end position="33"/>
    </location>
</feature>
<comment type="caution">
    <text evidence="2">The sequence shown here is derived from an EMBL/GenBank/DDBJ whole genome shotgun (WGS) entry which is preliminary data.</text>
</comment>
<protein>
    <submittedName>
        <fullName evidence="2">MDS1 and EVI1 complex locus protein EVI1</fullName>
    </submittedName>
</protein>
<dbReference type="Gene3D" id="2.170.270.10">
    <property type="entry name" value="SET domain"/>
    <property type="match status" value="1"/>
</dbReference>